<sequence length="140" mass="15892">MNLILQTLSKFINNCMVTASQNGCTSIAFPSIGTGRLNYPPGEVANEMFKAVGQYFQNPLQAFQNSTTYQQNITQMYGMFQQQPQHVPTVKKVVFVLYHKDVTTIKAFEDEEARRNPKASVDGETRPKPKLSTRRKDRLS</sequence>
<evidence type="ECO:0000313" key="3">
    <source>
        <dbReference type="EMBL" id="OPL33728.1"/>
    </source>
</evidence>
<dbReference type="AlphaFoldDB" id="A0A3L5TUU6"/>
<dbReference type="Pfam" id="PF01661">
    <property type="entry name" value="Macro"/>
    <property type="match status" value="1"/>
</dbReference>
<dbReference type="EMBL" id="KV581747">
    <property type="protein sequence ID" value="OPL33728.1"/>
    <property type="molecule type" value="Genomic_DNA"/>
</dbReference>
<feature type="non-terminal residue" evidence="3">
    <location>
        <position position="1"/>
    </location>
</feature>
<dbReference type="InterPro" id="IPR002589">
    <property type="entry name" value="Macro_dom"/>
</dbReference>
<evidence type="ECO:0000313" key="4">
    <source>
        <dbReference type="Proteomes" id="UP000266721"/>
    </source>
</evidence>
<proteinExistence type="predicted"/>
<gene>
    <name evidence="3" type="ORF">AM593_10066</name>
</gene>
<dbReference type="Proteomes" id="UP000266721">
    <property type="component" value="Unassembled WGS sequence"/>
</dbReference>
<dbReference type="SUPFAM" id="SSF52949">
    <property type="entry name" value="Macro domain-like"/>
    <property type="match status" value="1"/>
</dbReference>
<dbReference type="Gene3D" id="3.40.220.10">
    <property type="entry name" value="Leucine Aminopeptidase, subunit E, domain 1"/>
    <property type="match status" value="1"/>
</dbReference>
<feature type="domain" description="Macro" evidence="2">
    <location>
        <begin position="1"/>
        <end position="71"/>
    </location>
</feature>
<reference evidence="3 4" key="1">
    <citation type="journal article" date="2016" name="PLoS ONE">
        <title>A First Insight into the Genome of the Filter-Feeder Mussel Mytilus galloprovincialis.</title>
        <authorList>
            <person name="Murgarella M."/>
            <person name="Puiu D."/>
            <person name="Novoa B."/>
            <person name="Figueras A."/>
            <person name="Posada D."/>
            <person name="Canchaya C."/>
        </authorList>
    </citation>
    <scope>NUCLEOTIDE SEQUENCE [LARGE SCALE GENOMIC DNA]</scope>
    <source>
        <tissue evidence="3">Muscle</tissue>
    </source>
</reference>
<dbReference type="PROSITE" id="PS51154">
    <property type="entry name" value="MACRO"/>
    <property type="match status" value="1"/>
</dbReference>
<evidence type="ECO:0000256" key="1">
    <source>
        <dbReference type="SAM" id="MobiDB-lite"/>
    </source>
</evidence>
<evidence type="ECO:0000259" key="2">
    <source>
        <dbReference type="PROSITE" id="PS51154"/>
    </source>
</evidence>
<feature type="compositionally biased region" description="Basic residues" evidence="1">
    <location>
        <begin position="128"/>
        <end position="140"/>
    </location>
</feature>
<protein>
    <recommendedName>
        <fullName evidence="2">Macro domain-containing protein</fullName>
    </recommendedName>
</protein>
<keyword evidence="4" id="KW-1185">Reference proteome</keyword>
<dbReference type="InterPro" id="IPR043472">
    <property type="entry name" value="Macro_dom-like"/>
</dbReference>
<comment type="caution">
    <text evidence="3">The sequence shown here is derived from an EMBL/GenBank/DDBJ whole genome shotgun (WGS) entry which is preliminary data.</text>
</comment>
<dbReference type="SMR" id="A0A3L5TUU6"/>
<organism evidence="3 4">
    <name type="scientific">Mytilus galloprovincialis</name>
    <name type="common">Mediterranean mussel</name>
    <dbReference type="NCBI Taxonomy" id="29158"/>
    <lineage>
        <taxon>Eukaryota</taxon>
        <taxon>Metazoa</taxon>
        <taxon>Spiralia</taxon>
        <taxon>Lophotrochozoa</taxon>
        <taxon>Mollusca</taxon>
        <taxon>Bivalvia</taxon>
        <taxon>Autobranchia</taxon>
        <taxon>Pteriomorphia</taxon>
        <taxon>Mytilida</taxon>
        <taxon>Mytiloidea</taxon>
        <taxon>Mytilidae</taxon>
        <taxon>Mytilinae</taxon>
        <taxon>Mytilus</taxon>
    </lineage>
</organism>
<feature type="region of interest" description="Disordered" evidence="1">
    <location>
        <begin position="109"/>
        <end position="140"/>
    </location>
</feature>
<name>A0A3L5TUU6_MYTGA</name>
<accession>A0A3L5TUU6</accession>